<dbReference type="PROSITE" id="PS00514">
    <property type="entry name" value="FIBRINOGEN_C_1"/>
    <property type="match status" value="1"/>
</dbReference>
<dbReference type="InterPro" id="IPR002181">
    <property type="entry name" value="Fibrinogen_a/b/g_C_dom"/>
</dbReference>
<accession>A0AAV0XK04</accession>
<feature type="coiled-coil region" evidence="2">
    <location>
        <begin position="276"/>
        <end position="327"/>
    </location>
</feature>
<evidence type="ECO:0000256" key="3">
    <source>
        <dbReference type="SAM" id="MobiDB-lite"/>
    </source>
</evidence>
<sequence>MRKLNTSHTPSAPGPGTGTGLNGLVYSVQLETKCSSKTTTMFLFLIINVAIICKFTGPAEAQTALDTDELRTIKNQLNLLMEKRQQDYQQLEKSLHESLKGSTDLDALKEEIQLIRDEHARMAHSGNDGVRDKVAVGWLKEVIGGLRSEMQAVWSAINETAQIHKTVAIQNDLQALRNDLDSDRKDLQTMQGELMSVKKNVEEISTKHSELEKKINTIAKHQNIIDKKNNENDVQTAYSNVYKRVAFDVDDNNNNAERLQTNVITTLVTDREAQELEQLESSRKYLAHRMARLEKRMKGVLYRESAAMERENRLSRLEADLNATKEALAFNATRQDATQDRLHGSLLELLESVENLDDRVDACLPEVRKEISKIEFTVARINASVAIIKEDQNNQMLTAKALGEGMSVIQRKMTKYNSEKQIEKMVSTPHIKKENCTECTHAIDELATLQNSFERIVDGLPKDCSKLKSPGTYLIAPDGKNPLLVQCHISDGMSWITVQKRTNDHLKFNNNWNEYAKGFGNLNGDFWLGNDAIHRLTADNASSLRVRMTDIYGNNWRADYLNFSISNATDGYRLDISGYRGNATDALSFQNGHRFSTADRDQDASTANCAANYEGGWWYSRCQHANLNGKYNFGLTWFDTSRNQWMAIARSEMQVGRPVSTQ</sequence>
<protein>
    <recommendedName>
        <fullName evidence="4">Fibrinogen C-terminal domain-containing protein</fullName>
    </recommendedName>
</protein>
<dbReference type="InterPro" id="IPR020837">
    <property type="entry name" value="Fibrinogen_CS"/>
</dbReference>
<evidence type="ECO:0000313" key="6">
    <source>
        <dbReference type="Proteomes" id="UP001160148"/>
    </source>
</evidence>
<dbReference type="GO" id="GO:0005615">
    <property type="term" value="C:extracellular space"/>
    <property type="evidence" value="ECO:0007669"/>
    <property type="project" value="TreeGrafter"/>
</dbReference>
<dbReference type="PANTHER" id="PTHR19143:SF444">
    <property type="entry name" value="PROTEIN SCABROUS"/>
    <property type="match status" value="1"/>
</dbReference>
<dbReference type="SUPFAM" id="SSF56496">
    <property type="entry name" value="Fibrinogen C-terminal domain-like"/>
    <property type="match status" value="1"/>
</dbReference>
<keyword evidence="2" id="KW-0175">Coiled coil</keyword>
<dbReference type="InterPro" id="IPR014716">
    <property type="entry name" value="Fibrinogen_a/b/g_C_1"/>
</dbReference>
<dbReference type="Proteomes" id="UP001160148">
    <property type="component" value="Unassembled WGS sequence"/>
</dbReference>
<dbReference type="EMBL" id="CARXXK010000005">
    <property type="protein sequence ID" value="CAI6367782.1"/>
    <property type="molecule type" value="Genomic_DNA"/>
</dbReference>
<feature type="domain" description="Fibrinogen C-terminal" evidence="4">
    <location>
        <begin position="455"/>
        <end position="659"/>
    </location>
</feature>
<dbReference type="Pfam" id="PF00147">
    <property type="entry name" value="Fibrinogen_C"/>
    <property type="match status" value="1"/>
</dbReference>
<dbReference type="AlphaFoldDB" id="A0AAV0XK04"/>
<feature type="coiled-coil region" evidence="2">
    <location>
        <begin position="173"/>
        <end position="231"/>
    </location>
</feature>
<evidence type="ECO:0000256" key="2">
    <source>
        <dbReference type="SAM" id="Coils"/>
    </source>
</evidence>
<evidence type="ECO:0000259" key="4">
    <source>
        <dbReference type="PROSITE" id="PS51406"/>
    </source>
</evidence>
<evidence type="ECO:0000256" key="1">
    <source>
        <dbReference type="ARBA" id="ARBA00023157"/>
    </source>
</evidence>
<dbReference type="InterPro" id="IPR050373">
    <property type="entry name" value="Fibrinogen_C-term_domain"/>
</dbReference>
<feature type="region of interest" description="Disordered" evidence="3">
    <location>
        <begin position="1"/>
        <end position="20"/>
    </location>
</feature>
<dbReference type="Gene3D" id="3.90.215.10">
    <property type="entry name" value="Gamma Fibrinogen, chain A, domain 1"/>
    <property type="match status" value="1"/>
</dbReference>
<dbReference type="PANTHER" id="PTHR19143">
    <property type="entry name" value="FIBRINOGEN/TENASCIN/ANGIOPOEITIN"/>
    <property type="match status" value="1"/>
</dbReference>
<organism evidence="5 6">
    <name type="scientific">Macrosiphum euphorbiae</name>
    <name type="common">potato aphid</name>
    <dbReference type="NCBI Taxonomy" id="13131"/>
    <lineage>
        <taxon>Eukaryota</taxon>
        <taxon>Metazoa</taxon>
        <taxon>Ecdysozoa</taxon>
        <taxon>Arthropoda</taxon>
        <taxon>Hexapoda</taxon>
        <taxon>Insecta</taxon>
        <taxon>Pterygota</taxon>
        <taxon>Neoptera</taxon>
        <taxon>Paraneoptera</taxon>
        <taxon>Hemiptera</taxon>
        <taxon>Sternorrhyncha</taxon>
        <taxon>Aphidomorpha</taxon>
        <taxon>Aphidoidea</taxon>
        <taxon>Aphididae</taxon>
        <taxon>Macrosiphini</taxon>
        <taxon>Macrosiphum</taxon>
    </lineage>
</organism>
<keyword evidence="1" id="KW-1015">Disulfide bond</keyword>
<evidence type="ECO:0000313" key="5">
    <source>
        <dbReference type="EMBL" id="CAI6367782.1"/>
    </source>
</evidence>
<reference evidence="5 6" key="1">
    <citation type="submission" date="2023-01" db="EMBL/GenBank/DDBJ databases">
        <authorList>
            <person name="Whitehead M."/>
        </authorList>
    </citation>
    <scope>NUCLEOTIDE SEQUENCE [LARGE SCALE GENOMIC DNA]</scope>
</reference>
<dbReference type="InterPro" id="IPR036056">
    <property type="entry name" value="Fibrinogen-like_C"/>
</dbReference>
<dbReference type="PROSITE" id="PS51406">
    <property type="entry name" value="FIBRINOGEN_C_2"/>
    <property type="match status" value="1"/>
</dbReference>
<dbReference type="SMART" id="SM00186">
    <property type="entry name" value="FBG"/>
    <property type="match status" value="1"/>
</dbReference>
<dbReference type="CDD" id="cd00087">
    <property type="entry name" value="FReD"/>
    <property type="match status" value="1"/>
</dbReference>
<keyword evidence="6" id="KW-1185">Reference proteome</keyword>
<comment type="caution">
    <text evidence="5">The sequence shown here is derived from an EMBL/GenBank/DDBJ whole genome shotgun (WGS) entry which is preliminary data.</text>
</comment>
<feature type="compositionally biased region" description="Low complexity" evidence="3">
    <location>
        <begin position="1"/>
        <end position="11"/>
    </location>
</feature>
<name>A0AAV0XK04_9HEMI</name>
<feature type="coiled-coil region" evidence="2">
    <location>
        <begin position="74"/>
        <end position="125"/>
    </location>
</feature>
<gene>
    <name evidence="5" type="ORF">MEUPH1_LOCUS22214</name>
</gene>
<proteinExistence type="predicted"/>